<dbReference type="AlphaFoldDB" id="A0A160TFP2"/>
<dbReference type="SUPFAM" id="SSF51197">
    <property type="entry name" value="Clavaminate synthase-like"/>
    <property type="match status" value="1"/>
</dbReference>
<evidence type="ECO:0000259" key="2">
    <source>
        <dbReference type="Pfam" id="PF02668"/>
    </source>
</evidence>
<protein>
    <recommendedName>
        <fullName evidence="2">TauD/TfdA-like domain-containing protein</fullName>
    </recommendedName>
</protein>
<gene>
    <name evidence="3" type="ORF">MGWOODY_Tha2845</name>
</gene>
<dbReference type="GO" id="GO:0016491">
    <property type="term" value="F:oxidoreductase activity"/>
    <property type="evidence" value="ECO:0007669"/>
    <property type="project" value="UniProtKB-KW"/>
</dbReference>
<sequence length="365" mass="41344">MSSTDLPLQSLVKEDNSHEFLTIFTPQSADYKDQLLTILQNHKAYFEAKITERGGILFRGFSKELLDEDFHNLVTQGMGFEAWNAFNSKGTPKFIANWLRKYSEKLLGAGDYRRYLGTATVQLGPVQDTIQGPHVEGGGLVERSRYLALCCFEPSPYLAETGMVDLASVYESLSEPLKQKFRQGWNTFSYVSARKLNWFDRQLLKQSPLKVTLRSDGYAVMTSKPCPAACKIPNTETICVQPWAFARNTNTQVHAAAKEIFTNRGDFKKDNVAESMNLTWDLANEAGDSLNWTEAEQYEFFASIFNRATLMEWEKGDVAFIDNVRVGHWRMNGEQGNRKLVQIQANPFNSTEHMVEQTLNGQAVA</sequence>
<name>A0A160TFP2_9ZZZZ</name>
<evidence type="ECO:0000313" key="3">
    <source>
        <dbReference type="EMBL" id="CUS42971.1"/>
    </source>
</evidence>
<dbReference type="InterPro" id="IPR003819">
    <property type="entry name" value="TauD/TfdA-like"/>
</dbReference>
<keyword evidence="1" id="KW-0560">Oxidoreductase</keyword>
<evidence type="ECO:0000256" key="1">
    <source>
        <dbReference type="ARBA" id="ARBA00023002"/>
    </source>
</evidence>
<organism evidence="3">
    <name type="scientific">hydrothermal vent metagenome</name>
    <dbReference type="NCBI Taxonomy" id="652676"/>
    <lineage>
        <taxon>unclassified sequences</taxon>
        <taxon>metagenomes</taxon>
        <taxon>ecological metagenomes</taxon>
    </lineage>
</organism>
<dbReference type="Pfam" id="PF02668">
    <property type="entry name" value="TauD"/>
    <property type="match status" value="1"/>
</dbReference>
<reference evidence="3" key="1">
    <citation type="submission" date="2015-10" db="EMBL/GenBank/DDBJ databases">
        <authorList>
            <person name="Gilbert D.G."/>
        </authorList>
    </citation>
    <scope>NUCLEOTIDE SEQUENCE</scope>
</reference>
<feature type="domain" description="TauD/TfdA-like" evidence="2">
    <location>
        <begin position="41"/>
        <end position="342"/>
    </location>
</feature>
<dbReference type="Gene3D" id="3.60.130.10">
    <property type="entry name" value="Clavaminate synthase-like"/>
    <property type="match status" value="1"/>
</dbReference>
<dbReference type="EMBL" id="CZQC01000072">
    <property type="protein sequence ID" value="CUS42971.1"/>
    <property type="molecule type" value="Genomic_DNA"/>
</dbReference>
<proteinExistence type="predicted"/>
<accession>A0A160TFP2</accession>
<dbReference type="InterPro" id="IPR042098">
    <property type="entry name" value="TauD-like_sf"/>
</dbReference>